<dbReference type="EMBL" id="PVNL01000054">
    <property type="protein sequence ID" value="PRQ07448.1"/>
    <property type="molecule type" value="Genomic_DNA"/>
</dbReference>
<evidence type="ECO:0000313" key="3">
    <source>
        <dbReference type="Proteomes" id="UP000238823"/>
    </source>
</evidence>
<dbReference type="RefSeq" id="WP_106089854.1">
    <property type="nucleotide sequence ID" value="NZ_PVNL01000054.1"/>
</dbReference>
<proteinExistence type="predicted"/>
<accession>A0A2S9YQU6</accession>
<feature type="domain" description="DUF2169" evidence="1">
    <location>
        <begin position="21"/>
        <end position="317"/>
    </location>
</feature>
<organism evidence="2 3">
    <name type="scientific">Enhygromyxa salina</name>
    <dbReference type="NCBI Taxonomy" id="215803"/>
    <lineage>
        <taxon>Bacteria</taxon>
        <taxon>Pseudomonadati</taxon>
        <taxon>Myxococcota</taxon>
        <taxon>Polyangia</taxon>
        <taxon>Nannocystales</taxon>
        <taxon>Nannocystaceae</taxon>
        <taxon>Enhygromyxa</taxon>
    </lineage>
</organism>
<dbReference type="Proteomes" id="UP000238823">
    <property type="component" value="Unassembled WGS sequence"/>
</dbReference>
<dbReference type="OrthoDB" id="233093at2"/>
<dbReference type="InterPro" id="IPR018683">
    <property type="entry name" value="DUF2169"/>
</dbReference>
<sequence>MGPIENLSPYGFACLPNVDRHGQEIVVVAVAAHFELPRPGRVHRGPLVRCEQQPPPHFDDVYWGDPATTSLRYEGQSAYSRPGTDVYLSGSAHAPNGRPVRQLNVDLGVGPCRVRARVTGDRVWVSAGGTLRASPPAPFVRMPLVWERAYGGGDIDAGPRGYEARNPLGVGLYASVEAATNAALPNIEDPRTPVGEPGSRPRPIGFGPVARHWLPRASFAGTYDDHWKRSRAPLWPDDLDERFFLAAAPGLSAIPHLQGGESVVMSGVHPEGGFGFVLPTLRLSCKSAFRGGVERVGLRFDALILEPDEGRVSLILRANVQLGRGAEHRHSLVRALEAWEPMPPIAQAQAPARNVKPREARS</sequence>
<protein>
    <recommendedName>
        <fullName evidence="1">DUF2169 domain-containing protein</fullName>
    </recommendedName>
</protein>
<name>A0A2S9YQU6_9BACT</name>
<dbReference type="AlphaFoldDB" id="A0A2S9YQU6"/>
<reference evidence="2 3" key="1">
    <citation type="submission" date="2018-03" db="EMBL/GenBank/DDBJ databases">
        <title>Draft Genome Sequences of the Obligatory Marine Myxobacteria Enhygromyxa salina SWB007.</title>
        <authorList>
            <person name="Poehlein A."/>
            <person name="Moghaddam J.A."/>
            <person name="Harms H."/>
            <person name="Alanjari M."/>
            <person name="Koenig G.M."/>
            <person name="Daniel R."/>
            <person name="Schaeberle T.F."/>
        </authorList>
    </citation>
    <scope>NUCLEOTIDE SEQUENCE [LARGE SCALE GENOMIC DNA]</scope>
    <source>
        <strain evidence="2 3">SWB007</strain>
    </source>
</reference>
<comment type="caution">
    <text evidence="2">The sequence shown here is derived from an EMBL/GenBank/DDBJ whole genome shotgun (WGS) entry which is preliminary data.</text>
</comment>
<evidence type="ECO:0000313" key="2">
    <source>
        <dbReference type="EMBL" id="PRQ07448.1"/>
    </source>
</evidence>
<dbReference type="Pfam" id="PF09937">
    <property type="entry name" value="DUF2169"/>
    <property type="match status" value="1"/>
</dbReference>
<gene>
    <name evidence="2" type="ORF">ENSA7_28410</name>
</gene>
<evidence type="ECO:0000259" key="1">
    <source>
        <dbReference type="Pfam" id="PF09937"/>
    </source>
</evidence>